<gene>
    <name evidence="1" type="ORF">OCU04_012909</name>
</gene>
<comment type="caution">
    <text evidence="1">The sequence shown here is derived from an EMBL/GenBank/DDBJ whole genome shotgun (WGS) entry which is preliminary data.</text>
</comment>
<dbReference type="EMBL" id="JAPEIS010000017">
    <property type="protein sequence ID" value="KAJ8058048.1"/>
    <property type="molecule type" value="Genomic_DNA"/>
</dbReference>
<dbReference type="AlphaFoldDB" id="A0A9X0ABY5"/>
<accession>A0A9X0ABY5</accession>
<organism evidence="1 2">
    <name type="scientific">Sclerotinia nivalis</name>
    <dbReference type="NCBI Taxonomy" id="352851"/>
    <lineage>
        <taxon>Eukaryota</taxon>
        <taxon>Fungi</taxon>
        <taxon>Dikarya</taxon>
        <taxon>Ascomycota</taxon>
        <taxon>Pezizomycotina</taxon>
        <taxon>Leotiomycetes</taxon>
        <taxon>Helotiales</taxon>
        <taxon>Sclerotiniaceae</taxon>
        <taxon>Sclerotinia</taxon>
    </lineage>
</organism>
<dbReference type="Proteomes" id="UP001152300">
    <property type="component" value="Unassembled WGS sequence"/>
</dbReference>
<evidence type="ECO:0000313" key="1">
    <source>
        <dbReference type="EMBL" id="KAJ8058048.1"/>
    </source>
</evidence>
<proteinExistence type="predicted"/>
<protein>
    <submittedName>
        <fullName evidence="1">Uncharacterized protein</fullName>
    </submittedName>
</protein>
<reference evidence="1" key="1">
    <citation type="submission" date="2022-11" db="EMBL/GenBank/DDBJ databases">
        <title>Genome Resource of Sclerotinia nivalis Strain SnTB1, a Plant Pathogen Isolated from American Ginseng.</title>
        <authorList>
            <person name="Fan S."/>
        </authorList>
    </citation>
    <scope>NUCLEOTIDE SEQUENCE</scope>
    <source>
        <strain evidence="1">SnTB1</strain>
    </source>
</reference>
<evidence type="ECO:0000313" key="2">
    <source>
        <dbReference type="Proteomes" id="UP001152300"/>
    </source>
</evidence>
<keyword evidence="2" id="KW-1185">Reference proteome</keyword>
<sequence length="355" mass="39951">MNFLGSLFSSLRRVAAVSSSNNPADDRFSSFVSSPSRLATPPFVVENAGCCSFEREKSSQIIASPNGEEIHFSNVIDFIENHLDMPVADAAQMVDMAKTQAVQFYKQLGMTKKDTDEKHTKFVELANKGKHTKLDIELSQKRLAICIQGRALALKLFIEAHPKWQTNATLASKFARVVVTATSGINACRALNTAIIERFQRYDHEGGNNGNRIPEPATIDMKRAQAFVNFKNNIPCPFYTLSFMKNKGLTILLYGLLGKYKEGEIDTISDRFDNKPFRYCDTTTLDIIFDIPGHTRETRQSAKTLSILIKKVFAKPIEIENDDDDSILNMLQKKKKVVLIKQKPVSPIQKIRRKV</sequence>
<name>A0A9X0ABY5_9HELO</name>